<accession>L8PTJ4</accession>
<sequence length="34" mass="3793">MRAFSRRDGDRPAGTVPYLDVTATALRVRSRIST</sequence>
<comment type="caution">
    <text evidence="1">The sequence shown here is derived from an EMBL/GenBank/DDBJ whole genome shotgun (WGS) entry which is preliminary data.</text>
</comment>
<dbReference type="AlphaFoldDB" id="L8PTJ4"/>
<proteinExistence type="predicted"/>
<name>L8PTJ4_STRVR</name>
<dbReference type="EMBL" id="AMLP01000017">
    <property type="protein sequence ID" value="ELS58712.1"/>
    <property type="molecule type" value="Genomic_DNA"/>
</dbReference>
<evidence type="ECO:0000313" key="1">
    <source>
        <dbReference type="EMBL" id="ELS58712.1"/>
    </source>
</evidence>
<reference evidence="1 2" key="1">
    <citation type="journal article" date="2013" name="Genome Announc.">
        <title>Draft Genome Sequence of Streptomyces viridochromogenes Strain Tu57, Producer of Avilamycin.</title>
        <authorList>
            <person name="Gruning B.A."/>
            <person name="Erxleben A."/>
            <person name="Hahnlein A."/>
            <person name="Gunther S."/>
        </authorList>
    </citation>
    <scope>NUCLEOTIDE SEQUENCE [LARGE SCALE GENOMIC DNA]</scope>
    <source>
        <strain evidence="1 2">Tue57</strain>
    </source>
</reference>
<protein>
    <submittedName>
        <fullName evidence="1">Uncharacterized protein</fullName>
    </submittedName>
</protein>
<gene>
    <name evidence="1" type="ORF">STVIR_0435</name>
</gene>
<dbReference type="Proteomes" id="UP000011205">
    <property type="component" value="Unassembled WGS sequence"/>
</dbReference>
<organism evidence="1 2">
    <name type="scientific">Streptomyces viridochromogenes Tue57</name>
    <dbReference type="NCBI Taxonomy" id="1160705"/>
    <lineage>
        <taxon>Bacteria</taxon>
        <taxon>Bacillati</taxon>
        <taxon>Actinomycetota</taxon>
        <taxon>Actinomycetes</taxon>
        <taxon>Kitasatosporales</taxon>
        <taxon>Streptomycetaceae</taxon>
        <taxon>Streptomyces</taxon>
    </lineage>
</organism>
<evidence type="ECO:0000313" key="2">
    <source>
        <dbReference type="Proteomes" id="UP000011205"/>
    </source>
</evidence>